<feature type="signal peptide" evidence="2">
    <location>
        <begin position="1"/>
        <end position="23"/>
    </location>
</feature>
<evidence type="ECO:0000313" key="4">
    <source>
        <dbReference type="WBParaSite" id="BXY_0778900.1"/>
    </source>
</evidence>
<dbReference type="AlphaFoldDB" id="A0A1I7S457"/>
<accession>A0A1I7S457</accession>
<dbReference type="Proteomes" id="UP000095284">
    <property type="component" value="Unplaced"/>
</dbReference>
<feature type="region of interest" description="Disordered" evidence="1">
    <location>
        <begin position="55"/>
        <end position="87"/>
    </location>
</feature>
<evidence type="ECO:0000256" key="1">
    <source>
        <dbReference type="SAM" id="MobiDB-lite"/>
    </source>
</evidence>
<protein>
    <submittedName>
        <fullName evidence="4">Extensin-like</fullName>
    </submittedName>
</protein>
<feature type="compositionally biased region" description="Polar residues" evidence="1">
    <location>
        <begin position="58"/>
        <end position="70"/>
    </location>
</feature>
<proteinExistence type="predicted"/>
<keyword evidence="2" id="KW-0732">Signal</keyword>
<sequence length="223" mass="25548">MFSLKVLLALIGALAVFGVTAEARRYFDSYDDDWRPRPARDEPMSLAVRRRFIEAEENQNSTPDSSAKSSHQADDASSMGDVQKEEPKLVLVDEVGERIRESREPERQVVLVQRPEVPSYAERPPPFVSPPPQPSFILRPPPPPQPEYRYIVDRPRVRVIDDGSYKSAPPRYYYRRPYARPYYAPKEVYVPPAKEYLVPAPLPYAAPYTAPYTAPIVHTRYGK</sequence>
<feature type="chain" id="PRO_5009305420" evidence="2">
    <location>
        <begin position="24"/>
        <end position="223"/>
    </location>
</feature>
<evidence type="ECO:0000313" key="3">
    <source>
        <dbReference type="Proteomes" id="UP000095284"/>
    </source>
</evidence>
<name>A0A1I7S457_BURXY</name>
<reference evidence="4" key="1">
    <citation type="submission" date="2016-11" db="UniProtKB">
        <authorList>
            <consortium name="WormBaseParasite"/>
        </authorList>
    </citation>
    <scope>IDENTIFICATION</scope>
</reference>
<organism evidence="3 4">
    <name type="scientific">Bursaphelenchus xylophilus</name>
    <name type="common">Pinewood nematode worm</name>
    <name type="synonym">Aphelenchoides xylophilus</name>
    <dbReference type="NCBI Taxonomy" id="6326"/>
    <lineage>
        <taxon>Eukaryota</taxon>
        <taxon>Metazoa</taxon>
        <taxon>Ecdysozoa</taxon>
        <taxon>Nematoda</taxon>
        <taxon>Chromadorea</taxon>
        <taxon>Rhabditida</taxon>
        <taxon>Tylenchina</taxon>
        <taxon>Tylenchomorpha</taxon>
        <taxon>Aphelenchoidea</taxon>
        <taxon>Aphelenchoididae</taxon>
        <taxon>Bursaphelenchus</taxon>
    </lineage>
</organism>
<evidence type="ECO:0000256" key="2">
    <source>
        <dbReference type="SAM" id="SignalP"/>
    </source>
</evidence>
<dbReference type="WBParaSite" id="BXY_0778900.1">
    <property type="protein sequence ID" value="BXY_0778900.1"/>
    <property type="gene ID" value="BXY_0778900"/>
</dbReference>